<keyword evidence="2" id="KW-0695">RNA-directed DNA polymerase</keyword>
<dbReference type="InterPro" id="IPR049030">
    <property type="entry name" value="AI2M-like_HNH"/>
</dbReference>
<keyword evidence="2" id="KW-0548">Nucleotidyltransferase</keyword>
<dbReference type="InterPro" id="IPR051083">
    <property type="entry name" value="GrpII_Intron_Splice-Mob/Def"/>
</dbReference>
<dbReference type="PROSITE" id="PS50878">
    <property type="entry name" value="RT_POL"/>
    <property type="match status" value="1"/>
</dbReference>
<dbReference type="InterPro" id="IPR000477">
    <property type="entry name" value="RT_dom"/>
</dbReference>
<dbReference type="RefSeq" id="WP_206783111.1">
    <property type="nucleotide sequence ID" value="NZ_JAEMWV010000012.1"/>
</dbReference>
<protein>
    <submittedName>
        <fullName evidence="2">Group II intron reverse transcriptase/maturase</fullName>
    </submittedName>
</protein>
<proteinExistence type="predicted"/>
<dbReference type="Pfam" id="PF00078">
    <property type="entry name" value="RVT_1"/>
    <property type="match status" value="2"/>
</dbReference>
<dbReference type="InterPro" id="IPR043502">
    <property type="entry name" value="DNA/RNA_pol_sf"/>
</dbReference>
<comment type="caution">
    <text evidence="2">The sequence shown here is derived from an EMBL/GenBank/DDBJ whole genome shotgun (WGS) entry which is preliminary data.</text>
</comment>
<organism evidence="2 3">
    <name type="scientific">Priestia flexa</name>
    <dbReference type="NCBI Taxonomy" id="86664"/>
    <lineage>
        <taxon>Bacteria</taxon>
        <taxon>Bacillati</taxon>
        <taxon>Bacillota</taxon>
        <taxon>Bacilli</taxon>
        <taxon>Bacillales</taxon>
        <taxon>Bacillaceae</taxon>
        <taxon>Priestia</taxon>
    </lineage>
</organism>
<dbReference type="GO" id="GO:0006397">
    <property type="term" value="P:mRNA processing"/>
    <property type="evidence" value="ECO:0007669"/>
    <property type="project" value="InterPro"/>
</dbReference>
<dbReference type="PANTHER" id="PTHR34047:SF8">
    <property type="entry name" value="PROTEIN YKFC"/>
    <property type="match status" value="1"/>
</dbReference>
<feature type="domain" description="Reverse transcriptase" evidence="1">
    <location>
        <begin position="69"/>
        <end position="366"/>
    </location>
</feature>
<dbReference type="SUPFAM" id="SSF56672">
    <property type="entry name" value="DNA/RNA polymerases"/>
    <property type="match status" value="1"/>
</dbReference>
<dbReference type="GO" id="GO:0003964">
    <property type="term" value="F:RNA-directed DNA polymerase activity"/>
    <property type="evidence" value="ECO:0007669"/>
    <property type="project" value="UniProtKB-KW"/>
</dbReference>
<evidence type="ECO:0000313" key="2">
    <source>
        <dbReference type="EMBL" id="MBN8253647.1"/>
    </source>
</evidence>
<evidence type="ECO:0000313" key="3">
    <source>
        <dbReference type="Proteomes" id="UP000664578"/>
    </source>
</evidence>
<accession>A0A8I1MI75</accession>
<dbReference type="Proteomes" id="UP000664578">
    <property type="component" value="Unassembled WGS sequence"/>
</dbReference>
<keyword evidence="2" id="KW-0808">Transferase</keyword>
<reference evidence="2" key="1">
    <citation type="submission" date="2020-12" db="EMBL/GenBank/DDBJ databases">
        <title>PHA producing bacteria isolated from mangrove.</title>
        <authorList>
            <person name="Zheng W."/>
            <person name="Yu S."/>
            <person name="Huang Y."/>
        </authorList>
    </citation>
    <scope>NUCLEOTIDE SEQUENCE</scope>
    <source>
        <strain evidence="2">GN22-4</strain>
    </source>
</reference>
<sequence>MRSPAIVLDNLIKHAENPNYKFQRLYRNLYNIDFYLDVYNKMHPNEGNMTSGVDGKTIDGMSLERINSLIESLKNFTYKPTPVKRVYIPKAKGGKRPLGIPSMEDKLVQAVVQSMLEAIYESKFSDRSHGFRRGKSCHTALIQIKNKFSSAKWFIEGDIKGFFDNIDHHILINILRKHIDDEKFIGLIHKFLKAGYLEDWKFHKTYSGAPQGGIISPILSNIYLNELDKYMEEYKSKFDRGKKRKANPEYSDLTRVKSVKVRDLEKNRHKMNKEEITKRLYDIKQDRDMMDKLKATNPMDKTFRRIQYVRYADDFIISVIGSKEEAENIKADITNFLKEKLKLELSQEKTLITHHDKFATFLGYNIATEKNAKTVYAKTGYRTYKKGHIVLYVPQEVWVNKLKNLGALNLKTMNGEWQGKSRSNMRNLDDLEIISIFNAEIRGLYNYYKLAKNVSVLNKFHWIMEQSFLKTLAGKYKTSKQKAFKKYSFEGKIGVKYKTKNGEKIMLFHEKSYKRQDKPNTHYKVDNIEETVKIFGASTSLADRLRAKRCEWCGTENVPLEMHHVRKLKNLKGKAKWEKHMIARKRKTLAMCIPCHKKLHSGRLD</sequence>
<dbReference type="CDD" id="cd01651">
    <property type="entry name" value="RT_G2_intron"/>
    <property type="match status" value="1"/>
</dbReference>
<dbReference type="EMBL" id="JAEMWV010000012">
    <property type="protein sequence ID" value="MBN8253647.1"/>
    <property type="molecule type" value="Genomic_DNA"/>
</dbReference>
<dbReference type="PANTHER" id="PTHR34047">
    <property type="entry name" value="NUCLEAR INTRON MATURASE 1, MITOCHONDRIAL-RELATED"/>
    <property type="match status" value="1"/>
</dbReference>
<dbReference type="Pfam" id="PF21368">
    <property type="entry name" value="AI2M-like_HNH"/>
    <property type="match status" value="1"/>
</dbReference>
<evidence type="ECO:0000259" key="1">
    <source>
        <dbReference type="PROSITE" id="PS50878"/>
    </source>
</evidence>
<name>A0A8I1MI75_9BACI</name>
<dbReference type="AlphaFoldDB" id="A0A8I1MI75"/>
<dbReference type="Pfam" id="PF01348">
    <property type="entry name" value="Intron_maturas2"/>
    <property type="match status" value="1"/>
</dbReference>
<dbReference type="InterPro" id="IPR024937">
    <property type="entry name" value="Domain_X"/>
</dbReference>
<gene>
    <name evidence="2" type="ORF">JF537_19015</name>
</gene>